<dbReference type="GO" id="GO:0009898">
    <property type="term" value="C:cytoplasmic side of plasma membrane"/>
    <property type="evidence" value="ECO:0007669"/>
    <property type="project" value="TreeGrafter"/>
</dbReference>
<evidence type="ECO:0000256" key="1">
    <source>
        <dbReference type="ARBA" id="ARBA00022723"/>
    </source>
</evidence>
<accession>A0A9J6FMK3</accession>
<keyword evidence="1" id="KW-0479">Metal-binding</keyword>
<evidence type="ECO:0000256" key="5">
    <source>
        <dbReference type="SAM" id="MobiDB-lite"/>
    </source>
</evidence>
<evidence type="ECO:0000256" key="4">
    <source>
        <dbReference type="PROSITE-ProRule" id="PRU00175"/>
    </source>
</evidence>
<evidence type="ECO:0000256" key="2">
    <source>
        <dbReference type="ARBA" id="ARBA00022771"/>
    </source>
</evidence>
<dbReference type="EMBL" id="JABSTR010000002">
    <property type="protein sequence ID" value="KAH9364285.1"/>
    <property type="molecule type" value="Genomic_DNA"/>
</dbReference>
<protein>
    <recommendedName>
        <fullName evidence="6">RING-type domain-containing protein</fullName>
    </recommendedName>
</protein>
<feature type="compositionally biased region" description="Polar residues" evidence="5">
    <location>
        <begin position="219"/>
        <end position="233"/>
    </location>
</feature>
<dbReference type="Gene3D" id="3.30.40.10">
    <property type="entry name" value="Zinc/RING finger domain, C3HC4 (zinc finger)"/>
    <property type="match status" value="1"/>
</dbReference>
<organism evidence="7 8">
    <name type="scientific">Haemaphysalis longicornis</name>
    <name type="common">Bush tick</name>
    <dbReference type="NCBI Taxonomy" id="44386"/>
    <lineage>
        <taxon>Eukaryota</taxon>
        <taxon>Metazoa</taxon>
        <taxon>Ecdysozoa</taxon>
        <taxon>Arthropoda</taxon>
        <taxon>Chelicerata</taxon>
        <taxon>Arachnida</taxon>
        <taxon>Acari</taxon>
        <taxon>Parasitiformes</taxon>
        <taxon>Ixodida</taxon>
        <taxon>Ixodoidea</taxon>
        <taxon>Ixodidae</taxon>
        <taxon>Haemaphysalinae</taxon>
        <taxon>Haemaphysalis</taxon>
    </lineage>
</organism>
<keyword evidence="3" id="KW-0862">Zinc</keyword>
<comment type="caution">
    <text evidence="7">The sequence shown here is derived from an EMBL/GenBank/DDBJ whole genome shotgun (WGS) entry which is preliminary data.</text>
</comment>
<evidence type="ECO:0000259" key="6">
    <source>
        <dbReference type="PROSITE" id="PS50089"/>
    </source>
</evidence>
<dbReference type="Proteomes" id="UP000821853">
    <property type="component" value="Chromosome 10"/>
</dbReference>
<dbReference type="PANTHER" id="PTHR10131:SF138">
    <property type="entry name" value="RE66324P"/>
    <property type="match status" value="1"/>
</dbReference>
<reference evidence="7 8" key="1">
    <citation type="journal article" date="2020" name="Cell">
        <title>Large-Scale Comparative Analyses of Tick Genomes Elucidate Their Genetic Diversity and Vector Capacities.</title>
        <authorList>
            <consortium name="Tick Genome and Microbiome Consortium (TIGMIC)"/>
            <person name="Jia N."/>
            <person name="Wang J."/>
            <person name="Shi W."/>
            <person name="Du L."/>
            <person name="Sun Y."/>
            <person name="Zhan W."/>
            <person name="Jiang J.F."/>
            <person name="Wang Q."/>
            <person name="Zhang B."/>
            <person name="Ji P."/>
            <person name="Bell-Sakyi L."/>
            <person name="Cui X.M."/>
            <person name="Yuan T.T."/>
            <person name="Jiang B.G."/>
            <person name="Yang W.F."/>
            <person name="Lam T.T."/>
            <person name="Chang Q.C."/>
            <person name="Ding S.J."/>
            <person name="Wang X.J."/>
            <person name="Zhu J.G."/>
            <person name="Ruan X.D."/>
            <person name="Zhao L."/>
            <person name="Wei J.T."/>
            <person name="Ye R.Z."/>
            <person name="Que T.C."/>
            <person name="Du C.H."/>
            <person name="Zhou Y.H."/>
            <person name="Cheng J.X."/>
            <person name="Dai P.F."/>
            <person name="Guo W.B."/>
            <person name="Han X.H."/>
            <person name="Huang E.J."/>
            <person name="Li L.F."/>
            <person name="Wei W."/>
            <person name="Gao Y.C."/>
            <person name="Liu J.Z."/>
            <person name="Shao H.Z."/>
            <person name="Wang X."/>
            <person name="Wang C.C."/>
            <person name="Yang T.C."/>
            <person name="Huo Q.B."/>
            <person name="Li W."/>
            <person name="Chen H.Y."/>
            <person name="Chen S.E."/>
            <person name="Zhou L.G."/>
            <person name="Ni X.B."/>
            <person name="Tian J.H."/>
            <person name="Sheng Y."/>
            <person name="Liu T."/>
            <person name="Pan Y.S."/>
            <person name="Xia L.Y."/>
            <person name="Li J."/>
            <person name="Zhao F."/>
            <person name="Cao W.C."/>
        </authorList>
    </citation>
    <scope>NUCLEOTIDE SEQUENCE [LARGE SCALE GENOMIC DNA]</scope>
    <source>
        <strain evidence="7">HaeL-2018</strain>
    </source>
</reference>
<name>A0A9J6FMK3_HAELO</name>
<dbReference type="PANTHER" id="PTHR10131">
    <property type="entry name" value="TNF RECEPTOR ASSOCIATED FACTOR"/>
    <property type="match status" value="1"/>
</dbReference>
<sequence length="233" mass="26750">MALSRTDEETRDHVLTGFDDLLQWRLVQFLGSRPLQNVCDTCNVIARVVKVTLCSHFFCDVCYQIIVTRKMKCPIDNKEIVHEKVVEIELEKDHMDGYTARCFYASRGCRFWGPLSRVKRHFLDGCYFVYAKCSRCNKQVNRWHAVEHRAECKFGLLQEAIEAIEAVGTTSPSEDFLCQMTEQEGGGMRGHGQGGCSSRKWRFRPHRAGAVSREIQPRQDAQAQAEGRQTQVQ</sequence>
<dbReference type="SUPFAM" id="SSF57850">
    <property type="entry name" value="RING/U-box"/>
    <property type="match status" value="1"/>
</dbReference>
<dbReference type="GO" id="GO:0043122">
    <property type="term" value="P:regulation of canonical NF-kappaB signal transduction"/>
    <property type="evidence" value="ECO:0007669"/>
    <property type="project" value="TreeGrafter"/>
</dbReference>
<keyword evidence="2 4" id="KW-0863">Zinc-finger</keyword>
<evidence type="ECO:0000313" key="7">
    <source>
        <dbReference type="EMBL" id="KAH9364285.1"/>
    </source>
</evidence>
<keyword evidence="8" id="KW-1185">Reference proteome</keyword>
<dbReference type="SUPFAM" id="SSF49599">
    <property type="entry name" value="TRAF domain-like"/>
    <property type="match status" value="1"/>
</dbReference>
<evidence type="ECO:0000256" key="3">
    <source>
        <dbReference type="ARBA" id="ARBA00022833"/>
    </source>
</evidence>
<proteinExistence type="predicted"/>
<dbReference type="InterPro" id="IPR017907">
    <property type="entry name" value="Znf_RING_CS"/>
</dbReference>
<gene>
    <name evidence="7" type="ORF">HPB48_008477</name>
</gene>
<evidence type="ECO:0000313" key="8">
    <source>
        <dbReference type="Proteomes" id="UP000821853"/>
    </source>
</evidence>
<dbReference type="PROSITE" id="PS00518">
    <property type="entry name" value="ZF_RING_1"/>
    <property type="match status" value="1"/>
</dbReference>
<dbReference type="PROSITE" id="PS50089">
    <property type="entry name" value="ZF_RING_2"/>
    <property type="match status" value="1"/>
</dbReference>
<dbReference type="AlphaFoldDB" id="A0A9J6FMK3"/>
<dbReference type="InterPro" id="IPR013083">
    <property type="entry name" value="Znf_RING/FYVE/PHD"/>
</dbReference>
<feature type="region of interest" description="Disordered" evidence="5">
    <location>
        <begin position="207"/>
        <end position="233"/>
    </location>
</feature>
<feature type="domain" description="RING-type" evidence="6">
    <location>
        <begin position="39"/>
        <end position="77"/>
    </location>
</feature>
<dbReference type="InterPro" id="IPR001841">
    <property type="entry name" value="Znf_RING"/>
</dbReference>
<dbReference type="GO" id="GO:0008270">
    <property type="term" value="F:zinc ion binding"/>
    <property type="evidence" value="ECO:0007669"/>
    <property type="project" value="UniProtKB-KW"/>
</dbReference>
<dbReference type="GO" id="GO:0005164">
    <property type="term" value="F:tumor necrosis factor receptor binding"/>
    <property type="evidence" value="ECO:0007669"/>
    <property type="project" value="TreeGrafter"/>
</dbReference>
<dbReference type="VEuPathDB" id="VectorBase:HLOH_058836"/>